<evidence type="ECO:0000313" key="1">
    <source>
        <dbReference type="EMBL" id="KAJ8926246.1"/>
    </source>
</evidence>
<keyword evidence="2" id="KW-1185">Reference proteome</keyword>
<reference evidence="1" key="1">
    <citation type="journal article" date="2023" name="Insect Mol. Biol.">
        <title>Genome sequencing provides insights into the evolution of gene families encoding plant cell wall-degrading enzymes in longhorned beetles.</title>
        <authorList>
            <person name="Shin N.R."/>
            <person name="Okamura Y."/>
            <person name="Kirsch R."/>
            <person name="Pauchet Y."/>
        </authorList>
    </citation>
    <scope>NUCLEOTIDE SEQUENCE</scope>
    <source>
        <strain evidence="1">RBIC_L_NR</strain>
    </source>
</reference>
<comment type="caution">
    <text evidence="1">The sequence shown here is derived from an EMBL/GenBank/DDBJ whole genome shotgun (WGS) entry which is preliminary data.</text>
</comment>
<sequence length="72" mass="8382">MSTYSKKYRTYFYTMDLPYNTTFNIGDHLILELNTNEIFEGDYSDGGKNRIELINTRQHNNTNQLGGSILLL</sequence>
<accession>A0AAV8WKC5</accession>
<name>A0AAV8WKC5_9CUCU</name>
<proteinExistence type="predicted"/>
<evidence type="ECO:0000313" key="2">
    <source>
        <dbReference type="Proteomes" id="UP001162156"/>
    </source>
</evidence>
<organism evidence="1 2">
    <name type="scientific">Rhamnusium bicolor</name>
    <dbReference type="NCBI Taxonomy" id="1586634"/>
    <lineage>
        <taxon>Eukaryota</taxon>
        <taxon>Metazoa</taxon>
        <taxon>Ecdysozoa</taxon>
        <taxon>Arthropoda</taxon>
        <taxon>Hexapoda</taxon>
        <taxon>Insecta</taxon>
        <taxon>Pterygota</taxon>
        <taxon>Neoptera</taxon>
        <taxon>Endopterygota</taxon>
        <taxon>Coleoptera</taxon>
        <taxon>Polyphaga</taxon>
        <taxon>Cucujiformia</taxon>
        <taxon>Chrysomeloidea</taxon>
        <taxon>Cerambycidae</taxon>
        <taxon>Lepturinae</taxon>
        <taxon>Rhagiini</taxon>
        <taxon>Rhamnusium</taxon>
    </lineage>
</organism>
<dbReference type="EMBL" id="JANEYF010005963">
    <property type="protein sequence ID" value="KAJ8926246.1"/>
    <property type="molecule type" value="Genomic_DNA"/>
</dbReference>
<dbReference type="Proteomes" id="UP001162156">
    <property type="component" value="Unassembled WGS sequence"/>
</dbReference>
<dbReference type="AlphaFoldDB" id="A0AAV8WKC5"/>
<gene>
    <name evidence="1" type="ORF">NQ314_021395</name>
</gene>
<protein>
    <submittedName>
        <fullName evidence="1">Uncharacterized protein</fullName>
    </submittedName>
</protein>